<evidence type="ECO:0000256" key="3">
    <source>
        <dbReference type="ARBA" id="ARBA00022801"/>
    </source>
</evidence>
<sequence length="277" mass="31320">MTFKKILFYTFLVVALAACGGKKKASAKKKKYYHKPTKTTEQVVTAPEVKEQEEILTATSTVVVKTNTVEEYINVYKDIAMVEMQRYKIPASITLAQAILESGSGKGELTLKANNHFGIKCHTGWTGPSVTHDDDEKGECFRKYKYPSESFEDHSKFLTSRGRYGFLFDLKPSDYKGWARGLKKAGYATDPKYPNKLISIIERYELYEYDKLVLKDTYELVVETVVADAGETIHVVEKGDTLYSISRKYGVSVESIQKANNMRGTNINIGQKLKIDK</sequence>
<dbReference type="InterPro" id="IPR018392">
    <property type="entry name" value="LysM"/>
</dbReference>
<dbReference type="Proteomes" id="UP001143543">
    <property type="component" value="Unassembled WGS sequence"/>
</dbReference>
<evidence type="ECO:0000256" key="4">
    <source>
        <dbReference type="ARBA" id="ARBA00032108"/>
    </source>
</evidence>
<protein>
    <recommendedName>
        <fullName evidence="4">Peptidoglycan hydrolase</fullName>
    </recommendedName>
</protein>
<feature type="domain" description="LysM" evidence="5">
    <location>
        <begin position="232"/>
        <end position="275"/>
    </location>
</feature>
<dbReference type="PROSITE" id="PS51257">
    <property type="entry name" value="PROKAR_LIPOPROTEIN"/>
    <property type="match status" value="1"/>
</dbReference>
<reference evidence="6" key="1">
    <citation type="submission" date="2022-07" db="EMBL/GenBank/DDBJ databases">
        <title>Taxonomy of Novel Oxalotrophic and Methylotrophic Bacteria.</title>
        <authorList>
            <person name="Sahin N."/>
            <person name="Tani A."/>
        </authorList>
    </citation>
    <scope>NUCLEOTIDE SEQUENCE</scope>
    <source>
        <strain evidence="6">Y10</strain>
    </source>
</reference>
<dbReference type="Pfam" id="PF01476">
    <property type="entry name" value="LysM"/>
    <property type="match status" value="1"/>
</dbReference>
<accession>A0ABQ5ME87</accession>
<dbReference type="InterPro" id="IPR051056">
    <property type="entry name" value="Glycosyl_Hydrolase_73"/>
</dbReference>
<dbReference type="SMART" id="SM00047">
    <property type="entry name" value="LYZ2"/>
    <property type="match status" value="1"/>
</dbReference>
<organism evidence="6 7">
    <name type="scientific">Neptunitalea lumnitzerae</name>
    <dbReference type="NCBI Taxonomy" id="2965509"/>
    <lineage>
        <taxon>Bacteria</taxon>
        <taxon>Pseudomonadati</taxon>
        <taxon>Bacteroidota</taxon>
        <taxon>Flavobacteriia</taxon>
        <taxon>Flavobacteriales</taxon>
        <taxon>Flavobacteriaceae</taxon>
        <taxon>Neptunitalea</taxon>
    </lineage>
</organism>
<comment type="caution">
    <text evidence="6">The sequence shown here is derived from an EMBL/GenBank/DDBJ whole genome shotgun (WGS) entry which is preliminary data.</text>
</comment>
<keyword evidence="7" id="KW-1185">Reference proteome</keyword>
<evidence type="ECO:0000313" key="6">
    <source>
        <dbReference type="EMBL" id="GLB47662.1"/>
    </source>
</evidence>
<dbReference type="PANTHER" id="PTHR33308:SF9">
    <property type="entry name" value="PEPTIDOGLYCAN HYDROLASE FLGJ"/>
    <property type="match status" value="1"/>
</dbReference>
<dbReference type="InterPro" id="IPR002901">
    <property type="entry name" value="MGlyc_endo_b_GlcNAc-like_dom"/>
</dbReference>
<dbReference type="Gene3D" id="3.10.350.10">
    <property type="entry name" value="LysM domain"/>
    <property type="match status" value="1"/>
</dbReference>
<proteinExistence type="predicted"/>
<dbReference type="PROSITE" id="PS51782">
    <property type="entry name" value="LYSM"/>
    <property type="match status" value="1"/>
</dbReference>
<evidence type="ECO:0000256" key="2">
    <source>
        <dbReference type="ARBA" id="ARBA00022638"/>
    </source>
</evidence>
<dbReference type="Gene3D" id="1.10.530.10">
    <property type="match status" value="1"/>
</dbReference>
<dbReference type="Pfam" id="PF01832">
    <property type="entry name" value="Glucosaminidase"/>
    <property type="match status" value="1"/>
</dbReference>
<evidence type="ECO:0000313" key="7">
    <source>
        <dbReference type="Proteomes" id="UP001143543"/>
    </source>
</evidence>
<keyword evidence="1" id="KW-0929">Antimicrobial</keyword>
<gene>
    <name evidence="6" type="ORF">Y10_00300</name>
</gene>
<dbReference type="SUPFAM" id="SSF54106">
    <property type="entry name" value="LysM domain"/>
    <property type="match status" value="1"/>
</dbReference>
<keyword evidence="3" id="KW-0378">Hydrolase</keyword>
<dbReference type="SMART" id="SM00257">
    <property type="entry name" value="LysM"/>
    <property type="match status" value="1"/>
</dbReference>
<dbReference type="CDD" id="cd00118">
    <property type="entry name" value="LysM"/>
    <property type="match status" value="1"/>
</dbReference>
<keyword evidence="2" id="KW-0081">Bacteriolytic enzyme</keyword>
<name>A0ABQ5ME87_9FLAO</name>
<dbReference type="RefSeq" id="WP_281763331.1">
    <property type="nucleotide sequence ID" value="NZ_BRVO01000001.1"/>
</dbReference>
<evidence type="ECO:0000259" key="5">
    <source>
        <dbReference type="PROSITE" id="PS51782"/>
    </source>
</evidence>
<dbReference type="EMBL" id="BRVO01000001">
    <property type="protein sequence ID" value="GLB47662.1"/>
    <property type="molecule type" value="Genomic_DNA"/>
</dbReference>
<dbReference type="InterPro" id="IPR036779">
    <property type="entry name" value="LysM_dom_sf"/>
</dbReference>
<dbReference type="PANTHER" id="PTHR33308">
    <property type="entry name" value="PEPTIDOGLYCAN HYDROLASE FLGJ"/>
    <property type="match status" value="1"/>
</dbReference>
<evidence type="ECO:0000256" key="1">
    <source>
        <dbReference type="ARBA" id="ARBA00022529"/>
    </source>
</evidence>